<reference evidence="2" key="1">
    <citation type="submission" date="2016-06" db="EMBL/GenBank/DDBJ databases">
        <authorList>
            <person name="Petersen J."/>
            <person name="Sayavedra L."/>
        </authorList>
    </citation>
    <scope>NUCLEOTIDE SEQUENCE [LARGE SCALE GENOMIC DNA]</scope>
    <source>
        <strain evidence="2">BazSymA</strain>
    </source>
</reference>
<name>A0A1H6KBM6_9GAMM</name>
<dbReference type="AlphaFoldDB" id="A0A1H6KBM6"/>
<evidence type="ECO:0000313" key="2">
    <source>
        <dbReference type="Proteomes" id="UP000198988"/>
    </source>
</evidence>
<evidence type="ECO:0000313" key="1">
    <source>
        <dbReference type="EMBL" id="SEH70547.1"/>
    </source>
</evidence>
<accession>A0A1H6KBM6</accession>
<dbReference type="Proteomes" id="UP000198988">
    <property type="component" value="Unassembled WGS sequence"/>
</dbReference>
<proteinExistence type="predicted"/>
<dbReference type="EMBL" id="CDSC02000116">
    <property type="protein sequence ID" value="SEH70547.1"/>
    <property type="molecule type" value="Genomic_DNA"/>
</dbReference>
<protein>
    <submittedName>
        <fullName evidence="1">Uncharacterized protein</fullName>
    </submittedName>
</protein>
<sequence length="70" mass="7981">MHLLALAIPRFIQLSKPLLPLKSMAQSRHGVTHNMEAQVHPLAMAIPKFIRMRVPLLPLKTMVQSRRGVY</sequence>
<organism evidence="1 2">
    <name type="scientific">Bathymodiolus azoricus thioautotrophic gill symbiont</name>
    <dbReference type="NCBI Taxonomy" id="235205"/>
    <lineage>
        <taxon>Bacteria</taxon>
        <taxon>Pseudomonadati</taxon>
        <taxon>Pseudomonadota</taxon>
        <taxon>Gammaproteobacteria</taxon>
        <taxon>sulfur-oxidizing symbionts</taxon>
    </lineage>
</organism>
<gene>
    <name evidence="1" type="ORF">BAZSYMA_ACONTIG169893_1</name>
</gene>